<comment type="caution">
    <text evidence="2">The sequence shown here is derived from an EMBL/GenBank/DDBJ whole genome shotgun (WGS) entry which is preliminary data.</text>
</comment>
<dbReference type="CDD" id="cd00093">
    <property type="entry name" value="HTH_XRE"/>
    <property type="match status" value="1"/>
</dbReference>
<dbReference type="Gene3D" id="1.10.260.40">
    <property type="entry name" value="lambda repressor-like DNA-binding domains"/>
    <property type="match status" value="1"/>
</dbReference>
<sequence length="285" mass="31245">MPSMQTRRKRKVGQTLARLRERSGHTIEQVAALLRRSAGQVSKYENGYNLCAFAELSTMLVLYNATAEERAEVESLWEDAKQDSTRIAFSSAVPPKFRAFLRTEADATTISEVQPCCVPGLLQTAEYAAAIQQSSYRIVDTSVEQDRLVNARLARQRLLEGDQPLRLHAVLDVAVIKRRVGGPSVMADQLRHLLAAGQRDNIEIQVIDYGAGAYGTMSGPVTIFGFEDEDPNTVYLEYPGGGEWVDDAADTAKFVAMFQDVSALALSGAESAALIRAQAEAMEEL</sequence>
<dbReference type="PROSITE" id="PS50943">
    <property type="entry name" value="HTH_CROC1"/>
    <property type="match status" value="1"/>
</dbReference>
<dbReference type="EMBL" id="BMRB01000001">
    <property type="protein sequence ID" value="GGS20138.1"/>
    <property type="molecule type" value="Genomic_DNA"/>
</dbReference>
<reference evidence="2" key="1">
    <citation type="journal article" date="2014" name="Int. J. Syst. Evol. Microbiol.">
        <title>Complete genome sequence of Corynebacterium casei LMG S-19264T (=DSM 44701T), isolated from a smear-ripened cheese.</title>
        <authorList>
            <consortium name="US DOE Joint Genome Institute (JGI-PGF)"/>
            <person name="Walter F."/>
            <person name="Albersmeier A."/>
            <person name="Kalinowski J."/>
            <person name="Ruckert C."/>
        </authorList>
    </citation>
    <scope>NUCLEOTIDE SEQUENCE</scope>
    <source>
        <strain evidence="2">JCM 3276</strain>
    </source>
</reference>
<accession>A0A918G7V9</accession>
<dbReference type="SUPFAM" id="SSF47413">
    <property type="entry name" value="lambda repressor-like DNA-binding domains"/>
    <property type="match status" value="1"/>
</dbReference>
<evidence type="ECO:0000313" key="2">
    <source>
        <dbReference type="EMBL" id="GGS20138.1"/>
    </source>
</evidence>
<organism evidence="2 3">
    <name type="scientific">Actinokineospora fastidiosa</name>
    <dbReference type="NCBI Taxonomy" id="1816"/>
    <lineage>
        <taxon>Bacteria</taxon>
        <taxon>Bacillati</taxon>
        <taxon>Actinomycetota</taxon>
        <taxon>Actinomycetes</taxon>
        <taxon>Pseudonocardiales</taxon>
        <taxon>Pseudonocardiaceae</taxon>
        <taxon>Actinokineospora</taxon>
    </lineage>
</organism>
<name>A0A918G7V9_9PSEU</name>
<dbReference type="RefSeq" id="WP_189209143.1">
    <property type="nucleotide sequence ID" value="NZ_BMRB01000001.1"/>
</dbReference>
<dbReference type="InterPro" id="IPR043917">
    <property type="entry name" value="DUF5753"/>
</dbReference>
<gene>
    <name evidence="2" type="ORF">GCM10010171_10980</name>
</gene>
<proteinExistence type="predicted"/>
<evidence type="ECO:0000313" key="3">
    <source>
        <dbReference type="Proteomes" id="UP000660680"/>
    </source>
</evidence>
<protein>
    <submittedName>
        <fullName evidence="2">Transcriptional regulator</fullName>
    </submittedName>
</protein>
<dbReference type="Proteomes" id="UP000660680">
    <property type="component" value="Unassembled WGS sequence"/>
</dbReference>
<dbReference type="InterPro" id="IPR010982">
    <property type="entry name" value="Lambda_DNA-bd_dom_sf"/>
</dbReference>
<dbReference type="Pfam" id="PF19054">
    <property type="entry name" value="DUF5753"/>
    <property type="match status" value="1"/>
</dbReference>
<dbReference type="Pfam" id="PF13560">
    <property type="entry name" value="HTH_31"/>
    <property type="match status" value="1"/>
</dbReference>
<dbReference type="GO" id="GO:0003677">
    <property type="term" value="F:DNA binding"/>
    <property type="evidence" value="ECO:0007669"/>
    <property type="project" value="InterPro"/>
</dbReference>
<dbReference type="InterPro" id="IPR001387">
    <property type="entry name" value="Cro/C1-type_HTH"/>
</dbReference>
<reference evidence="2" key="2">
    <citation type="submission" date="2020-09" db="EMBL/GenBank/DDBJ databases">
        <authorList>
            <person name="Sun Q."/>
            <person name="Ohkuma M."/>
        </authorList>
    </citation>
    <scope>NUCLEOTIDE SEQUENCE</scope>
    <source>
        <strain evidence="2">JCM 3276</strain>
    </source>
</reference>
<keyword evidence="3" id="KW-1185">Reference proteome</keyword>
<evidence type="ECO:0000259" key="1">
    <source>
        <dbReference type="PROSITE" id="PS50943"/>
    </source>
</evidence>
<dbReference type="AlphaFoldDB" id="A0A918G7V9"/>
<feature type="domain" description="HTH cro/C1-type" evidence="1">
    <location>
        <begin position="16"/>
        <end position="70"/>
    </location>
</feature>
<dbReference type="SMART" id="SM00530">
    <property type="entry name" value="HTH_XRE"/>
    <property type="match status" value="1"/>
</dbReference>